<evidence type="ECO:0000313" key="3">
    <source>
        <dbReference type="Proteomes" id="UP001642409"/>
    </source>
</evidence>
<keyword evidence="3" id="KW-1185">Reference proteome</keyword>
<comment type="caution">
    <text evidence="1">The sequence shown here is derived from an EMBL/GenBank/DDBJ whole genome shotgun (WGS) entry which is preliminary data.</text>
</comment>
<reference evidence="2 3" key="2">
    <citation type="submission" date="2024-07" db="EMBL/GenBank/DDBJ databases">
        <authorList>
            <person name="Akdeniz Z."/>
        </authorList>
    </citation>
    <scope>NUCLEOTIDE SEQUENCE [LARGE SCALE GENOMIC DNA]</scope>
</reference>
<evidence type="ECO:0000313" key="1">
    <source>
        <dbReference type="EMBL" id="CAI9937388.1"/>
    </source>
</evidence>
<name>A0AA86PF07_9EUKA</name>
<dbReference type="EMBL" id="CATOUU010000646">
    <property type="protein sequence ID" value="CAI9937388.1"/>
    <property type="molecule type" value="Genomic_DNA"/>
</dbReference>
<accession>A0AA86PF07</accession>
<protein>
    <submittedName>
        <fullName evidence="2">Hypothetical_protein</fullName>
    </submittedName>
</protein>
<sequence length="411" mass="43364">MIQYMLSLSVCAINNIEINGACTQLYKDVAGTFYYQQTVKKYIMCGQYYILVGSLCNGVIDDPNIVMAKQNINRDGNIFSAIQSPLQQCAVCTSGLVLDFETKQCVPVKTVPFSQITCNGFLTVASDLAGTNFDQISLCALSSDASLAVNSIITFDTTLTINQSTAIGLFSQTTIFSNMIINGILNIKQSKSSSQVYIGTLIGLLNVNINVQNCSINIKMKLDSSSVQTVFKSGGLVGMVQGQYILEVKNCSVTVQVDLINQNDNTGKYWYSVSGGIVGHLHLVPTVSVENSTTTCTISTTRSAGGILGLLQGGIVVIFNSTCKGTAKALACGGIIGEANAPGLNPSQKQQITIDTATTTIQLTGTYMGGAIGQMCKMTVILFQGTNSIKTNGKCPVGNANGGTFSGATSC</sequence>
<organism evidence="1">
    <name type="scientific">Hexamita inflata</name>
    <dbReference type="NCBI Taxonomy" id="28002"/>
    <lineage>
        <taxon>Eukaryota</taxon>
        <taxon>Metamonada</taxon>
        <taxon>Diplomonadida</taxon>
        <taxon>Hexamitidae</taxon>
        <taxon>Hexamitinae</taxon>
        <taxon>Hexamita</taxon>
    </lineage>
</organism>
<dbReference type="Gene3D" id="2.160.20.110">
    <property type="match status" value="1"/>
</dbReference>
<evidence type="ECO:0000313" key="2">
    <source>
        <dbReference type="EMBL" id="CAL6030802.1"/>
    </source>
</evidence>
<proteinExistence type="predicted"/>
<dbReference type="Proteomes" id="UP001642409">
    <property type="component" value="Unassembled WGS sequence"/>
</dbReference>
<reference evidence="1" key="1">
    <citation type="submission" date="2023-06" db="EMBL/GenBank/DDBJ databases">
        <authorList>
            <person name="Kurt Z."/>
        </authorList>
    </citation>
    <scope>NUCLEOTIDE SEQUENCE</scope>
</reference>
<gene>
    <name evidence="1" type="ORF">HINF_LOCUS25033</name>
    <name evidence="2" type="ORF">HINF_LOCUS33679</name>
</gene>
<dbReference type="AlphaFoldDB" id="A0AA86PF07"/>
<dbReference type="EMBL" id="CAXDID020000118">
    <property type="protein sequence ID" value="CAL6030802.1"/>
    <property type="molecule type" value="Genomic_DNA"/>
</dbReference>